<accession>A0A8X8AJS3</accession>
<dbReference type="PANTHER" id="PTHR43422:SF3">
    <property type="entry name" value="THIAMINE THIAZOLE SYNTHASE"/>
    <property type="match status" value="1"/>
</dbReference>
<name>A0A8X8AJS3_POPTO</name>
<proteinExistence type="predicted"/>
<gene>
    <name evidence="1" type="ORF">POTOM_006740</name>
</gene>
<dbReference type="AlphaFoldDB" id="A0A8X8AJS3"/>
<protein>
    <submittedName>
        <fullName evidence="1">Uncharacterized protein</fullName>
    </submittedName>
</protein>
<dbReference type="PANTHER" id="PTHR43422">
    <property type="entry name" value="THIAMINE THIAZOLE SYNTHASE"/>
    <property type="match status" value="1"/>
</dbReference>
<evidence type="ECO:0000313" key="2">
    <source>
        <dbReference type="Proteomes" id="UP000886885"/>
    </source>
</evidence>
<organism evidence="1 2">
    <name type="scientific">Populus tomentosa</name>
    <name type="common">Chinese white poplar</name>
    <dbReference type="NCBI Taxonomy" id="118781"/>
    <lineage>
        <taxon>Eukaryota</taxon>
        <taxon>Viridiplantae</taxon>
        <taxon>Streptophyta</taxon>
        <taxon>Embryophyta</taxon>
        <taxon>Tracheophyta</taxon>
        <taxon>Spermatophyta</taxon>
        <taxon>Magnoliopsida</taxon>
        <taxon>eudicotyledons</taxon>
        <taxon>Gunneridae</taxon>
        <taxon>Pentapetalae</taxon>
        <taxon>rosids</taxon>
        <taxon>fabids</taxon>
        <taxon>Malpighiales</taxon>
        <taxon>Salicaceae</taxon>
        <taxon>Saliceae</taxon>
        <taxon>Populus</taxon>
    </lineage>
</organism>
<evidence type="ECO:0000313" key="1">
    <source>
        <dbReference type="EMBL" id="KAG6790583.1"/>
    </source>
</evidence>
<dbReference type="OrthoDB" id="410463at2759"/>
<comment type="caution">
    <text evidence="1">The sequence shown here is derived from an EMBL/GenBank/DDBJ whole genome shotgun (WGS) entry which is preliminary data.</text>
</comment>
<reference evidence="1" key="1">
    <citation type="journal article" date="2020" name="bioRxiv">
        <title>Hybrid origin of Populus tomentosa Carr. identified through genome sequencing and phylogenomic analysis.</title>
        <authorList>
            <person name="An X."/>
            <person name="Gao K."/>
            <person name="Chen Z."/>
            <person name="Li J."/>
            <person name="Yang X."/>
            <person name="Yang X."/>
            <person name="Zhou J."/>
            <person name="Guo T."/>
            <person name="Zhao T."/>
            <person name="Huang S."/>
            <person name="Miao D."/>
            <person name="Khan W.U."/>
            <person name="Rao P."/>
            <person name="Ye M."/>
            <person name="Lei B."/>
            <person name="Liao W."/>
            <person name="Wang J."/>
            <person name="Ji L."/>
            <person name="Li Y."/>
            <person name="Guo B."/>
            <person name="Mustafa N.S."/>
            <person name="Li S."/>
            <person name="Yun Q."/>
            <person name="Keller S.R."/>
            <person name="Mao J."/>
            <person name="Zhang R."/>
            <person name="Strauss S.H."/>
        </authorList>
    </citation>
    <scope>NUCLEOTIDE SEQUENCE</scope>
    <source>
        <strain evidence="1">GM15</strain>
        <tissue evidence="1">Leaf</tissue>
    </source>
</reference>
<dbReference type="Pfam" id="PF01946">
    <property type="entry name" value="Thi4"/>
    <property type="match status" value="1"/>
</dbReference>
<dbReference type="Proteomes" id="UP000886885">
    <property type="component" value="Chromosome 1D"/>
</dbReference>
<keyword evidence="2" id="KW-1185">Reference proteome</keyword>
<sequence length="86" mass="9069">MNHDTQSCTDPNVMEAKVVVSSCGHEGPFGATGVKRLKSIDMIVSVPGMNALDMNAAEDAIERLPREIVPGMIVTGMEVAEIDGSP</sequence>
<dbReference type="EMBL" id="JAAWWB010000002">
    <property type="protein sequence ID" value="KAG6790583.1"/>
    <property type="molecule type" value="Genomic_DNA"/>
</dbReference>